<evidence type="ECO:0000256" key="8">
    <source>
        <dbReference type="ARBA" id="ARBA00014165"/>
    </source>
</evidence>
<dbReference type="RefSeq" id="WP_022020822.1">
    <property type="nucleotide sequence ID" value="NZ_DYVX01000054.1"/>
</dbReference>
<dbReference type="Pfam" id="PF01263">
    <property type="entry name" value="Aldose_epim"/>
    <property type="match status" value="1"/>
</dbReference>
<evidence type="ECO:0000256" key="3">
    <source>
        <dbReference type="ARBA" id="ARBA00004496"/>
    </source>
</evidence>
<dbReference type="InterPro" id="IPR047215">
    <property type="entry name" value="Galactose_mutarotase-like"/>
</dbReference>
<comment type="pathway">
    <text evidence="4 14">Carbohydrate metabolism; hexose metabolism.</text>
</comment>
<evidence type="ECO:0000256" key="1">
    <source>
        <dbReference type="ARBA" id="ARBA00001614"/>
    </source>
</evidence>
<proteinExistence type="inferred from homology"/>
<dbReference type="FunFam" id="2.70.98.10:FF:000003">
    <property type="entry name" value="Aldose 1-epimerase"/>
    <property type="match status" value="1"/>
</dbReference>
<dbReference type="GO" id="GO:0005737">
    <property type="term" value="C:cytoplasm"/>
    <property type="evidence" value="ECO:0007669"/>
    <property type="project" value="UniProtKB-SubCell"/>
</dbReference>
<dbReference type="InterPro" id="IPR008183">
    <property type="entry name" value="Aldose_1/G6P_1-epimerase"/>
</dbReference>
<sequence length="378" mass="41969">MKKHFLYAGALLMMLLASCVSQVETTQSGLNPENFRTKVGDAQTDLYVLKNQLGMEVCITNFGGRIVSMMVPDKNGEMRDVVLGFDSIADYIHIPSDFGAAIGRYANRIDHGRLVLDGDTIQLPQNNFGHCLHGGPKGWQYQVYDAKQIDGSTLELTRFSPDGDENFPGNVTAKVIYKLTDDNALNIKYTATTDKKTVINMTNHSYFNLSGNPAKAATDHILYINADYYTPVDSTFMTTGEILPVKDTPMDFTTPKVIGQDIDDYDFVQLKNGNGYDHNWVLNTQGDMTQLAARLTSPETGITLDVYTNEPGIQVYTGNFLDGTVKGKKGIVYNQRASVCLETQHYPDSPNKPDWPSVVLEPGQTYNSECVFKFSVEE</sequence>
<feature type="binding site" evidence="16">
    <location>
        <position position="277"/>
    </location>
    <ligand>
        <name>beta-D-galactose</name>
        <dbReference type="ChEBI" id="CHEBI:27667"/>
    </ligand>
</feature>
<dbReference type="InterPro" id="IPR011013">
    <property type="entry name" value="Gal_mutarotase_sf_dom"/>
</dbReference>
<evidence type="ECO:0000256" key="11">
    <source>
        <dbReference type="ARBA" id="ARBA00022837"/>
    </source>
</evidence>
<reference evidence="19" key="2">
    <citation type="submission" date="2021-09" db="EMBL/GenBank/DDBJ databases">
        <authorList>
            <person name="Gilroy R."/>
        </authorList>
    </citation>
    <scope>NUCLEOTIDE SEQUENCE</scope>
    <source>
        <strain evidence="19">CHK55-1828</strain>
    </source>
</reference>
<feature type="binding site" evidence="17">
    <location>
        <begin position="107"/>
        <end position="108"/>
    </location>
    <ligand>
        <name>beta-D-galactose</name>
        <dbReference type="ChEBI" id="CHEBI:27667"/>
    </ligand>
</feature>
<evidence type="ECO:0000256" key="9">
    <source>
        <dbReference type="ARBA" id="ARBA00022490"/>
    </source>
</evidence>
<keyword evidence="18" id="KW-0732">Signal</keyword>
<feature type="chain" id="PRO_5036918623" description="Aldose 1-epimerase" evidence="18">
    <location>
        <begin position="24"/>
        <end position="378"/>
    </location>
</feature>
<gene>
    <name evidence="19" type="ORF">K8W02_06845</name>
</gene>
<keyword evidence="13 14" id="KW-0119">Carbohydrate metabolism</keyword>
<feature type="binding site" evidence="17">
    <location>
        <begin position="204"/>
        <end position="206"/>
    </location>
    <ligand>
        <name>beta-D-galactose</name>
        <dbReference type="ChEBI" id="CHEBI:27667"/>
    </ligand>
</feature>
<dbReference type="InterPro" id="IPR014718">
    <property type="entry name" value="GH-type_carb-bd"/>
</dbReference>
<dbReference type="Proteomes" id="UP000717835">
    <property type="component" value="Unassembled WGS sequence"/>
</dbReference>
<evidence type="ECO:0000256" key="17">
    <source>
        <dbReference type="PIRSR" id="PIRSR005096-3"/>
    </source>
</evidence>
<dbReference type="PIRSF" id="PIRSF005096">
    <property type="entry name" value="GALM"/>
    <property type="match status" value="1"/>
</dbReference>
<comment type="subcellular location">
    <subcellularLocation>
        <location evidence="3">Cytoplasm</location>
    </subcellularLocation>
</comment>
<keyword evidence="9" id="KW-0963">Cytoplasm</keyword>
<evidence type="ECO:0000256" key="16">
    <source>
        <dbReference type="PIRSR" id="PIRSR005096-2"/>
    </source>
</evidence>
<dbReference type="CDD" id="cd09019">
    <property type="entry name" value="galactose_mutarotase_like"/>
    <property type="match status" value="1"/>
</dbReference>
<evidence type="ECO:0000256" key="13">
    <source>
        <dbReference type="ARBA" id="ARBA00023277"/>
    </source>
</evidence>
<dbReference type="GO" id="GO:0033499">
    <property type="term" value="P:galactose catabolic process via UDP-galactose, Leloir pathway"/>
    <property type="evidence" value="ECO:0007669"/>
    <property type="project" value="TreeGrafter"/>
</dbReference>
<keyword evidence="11" id="KW-0106">Calcium</keyword>
<feature type="active site" description="Proton acceptor" evidence="15">
    <location>
        <position position="342"/>
    </location>
</feature>
<dbReference type="PROSITE" id="PS51257">
    <property type="entry name" value="PROKAR_LIPOPROTEIN"/>
    <property type="match status" value="1"/>
</dbReference>
<dbReference type="GO" id="GO:0030246">
    <property type="term" value="F:carbohydrate binding"/>
    <property type="evidence" value="ECO:0007669"/>
    <property type="project" value="InterPro"/>
</dbReference>
<dbReference type="InterPro" id="IPR015443">
    <property type="entry name" value="Aldose_1-epimerase"/>
</dbReference>
<evidence type="ECO:0000256" key="2">
    <source>
        <dbReference type="ARBA" id="ARBA00001913"/>
    </source>
</evidence>
<comment type="catalytic activity">
    <reaction evidence="1 14">
        <text>alpha-D-glucose = beta-D-glucose</text>
        <dbReference type="Rhea" id="RHEA:10264"/>
        <dbReference type="ChEBI" id="CHEBI:15903"/>
        <dbReference type="ChEBI" id="CHEBI:17925"/>
        <dbReference type="EC" id="5.1.3.3"/>
    </reaction>
</comment>
<evidence type="ECO:0000256" key="12">
    <source>
        <dbReference type="ARBA" id="ARBA00023235"/>
    </source>
</evidence>
<dbReference type="SUPFAM" id="SSF74650">
    <property type="entry name" value="Galactose mutarotase-like"/>
    <property type="match status" value="1"/>
</dbReference>
<dbReference type="InterPro" id="IPR018052">
    <property type="entry name" value="Ald1_epimerase_CS"/>
</dbReference>
<evidence type="ECO:0000313" key="19">
    <source>
        <dbReference type="EMBL" id="HJF92087.1"/>
    </source>
</evidence>
<evidence type="ECO:0000256" key="18">
    <source>
        <dbReference type="SAM" id="SignalP"/>
    </source>
</evidence>
<dbReference type="NCBIfam" id="NF008277">
    <property type="entry name" value="PRK11055.1"/>
    <property type="match status" value="1"/>
</dbReference>
<keyword evidence="12 14" id="KW-0413">Isomerase</keyword>
<dbReference type="GO" id="GO:0004034">
    <property type="term" value="F:aldose 1-epimerase activity"/>
    <property type="evidence" value="ECO:0007669"/>
    <property type="project" value="UniProtKB-EC"/>
</dbReference>
<keyword evidence="10" id="KW-0597">Phosphoprotein</keyword>
<feature type="signal peptide" evidence="18">
    <location>
        <begin position="1"/>
        <end position="23"/>
    </location>
</feature>
<name>A0A921HXF4_9BACT</name>
<evidence type="ECO:0000256" key="15">
    <source>
        <dbReference type="PIRSR" id="PIRSR005096-1"/>
    </source>
</evidence>
<dbReference type="PANTHER" id="PTHR10091:SF0">
    <property type="entry name" value="GALACTOSE MUTAROTASE"/>
    <property type="match status" value="1"/>
</dbReference>
<evidence type="ECO:0000256" key="5">
    <source>
        <dbReference type="ARBA" id="ARBA00006206"/>
    </source>
</evidence>
<dbReference type="EMBL" id="DYVX01000054">
    <property type="protein sequence ID" value="HJF92087.1"/>
    <property type="molecule type" value="Genomic_DNA"/>
</dbReference>
<dbReference type="PANTHER" id="PTHR10091">
    <property type="entry name" value="ALDOSE-1-EPIMERASE"/>
    <property type="match status" value="1"/>
</dbReference>
<evidence type="ECO:0000256" key="6">
    <source>
        <dbReference type="ARBA" id="ARBA00011245"/>
    </source>
</evidence>
<protein>
    <recommendedName>
        <fullName evidence="8 14">Aldose 1-epimerase</fullName>
        <ecNumber evidence="7 14">5.1.3.3</ecNumber>
    </recommendedName>
</protein>
<dbReference type="AlphaFoldDB" id="A0A921HXF4"/>
<organism evidence="19 20">
    <name type="scientific">Mediterranea massiliensis</name>
    <dbReference type="NCBI Taxonomy" id="1841865"/>
    <lineage>
        <taxon>Bacteria</taxon>
        <taxon>Pseudomonadati</taxon>
        <taxon>Bacteroidota</taxon>
        <taxon>Bacteroidia</taxon>
        <taxon>Bacteroidales</taxon>
        <taxon>Bacteroidaceae</taxon>
        <taxon>Mediterranea</taxon>
    </lineage>
</organism>
<evidence type="ECO:0000256" key="10">
    <source>
        <dbReference type="ARBA" id="ARBA00022553"/>
    </source>
</evidence>
<evidence type="ECO:0000313" key="20">
    <source>
        <dbReference type="Proteomes" id="UP000717835"/>
    </source>
</evidence>
<dbReference type="Gene3D" id="2.70.98.10">
    <property type="match status" value="1"/>
</dbReference>
<accession>A0A921HXF4</accession>
<comment type="similarity">
    <text evidence="5 14">Belongs to the aldose epimerase family.</text>
</comment>
<evidence type="ECO:0000256" key="14">
    <source>
        <dbReference type="PIRNR" id="PIRNR005096"/>
    </source>
</evidence>
<evidence type="ECO:0000256" key="7">
    <source>
        <dbReference type="ARBA" id="ARBA00013185"/>
    </source>
</evidence>
<feature type="active site" description="Proton donor" evidence="15">
    <location>
        <position position="204"/>
    </location>
</feature>
<dbReference type="EC" id="5.1.3.3" evidence="7 14"/>
<dbReference type="GO" id="GO:0006006">
    <property type="term" value="P:glucose metabolic process"/>
    <property type="evidence" value="ECO:0007669"/>
    <property type="project" value="TreeGrafter"/>
</dbReference>
<comment type="subunit">
    <text evidence="6">Monomer.</text>
</comment>
<evidence type="ECO:0000256" key="4">
    <source>
        <dbReference type="ARBA" id="ARBA00005028"/>
    </source>
</evidence>
<comment type="caution">
    <text evidence="19">The sequence shown here is derived from an EMBL/GenBank/DDBJ whole genome shotgun (WGS) entry which is preliminary data.</text>
</comment>
<reference evidence="19" key="1">
    <citation type="journal article" date="2021" name="PeerJ">
        <title>Extensive microbial diversity within the chicken gut microbiome revealed by metagenomics and culture.</title>
        <authorList>
            <person name="Gilroy R."/>
            <person name="Ravi A."/>
            <person name="Getino M."/>
            <person name="Pursley I."/>
            <person name="Horton D.L."/>
            <person name="Alikhan N.F."/>
            <person name="Baker D."/>
            <person name="Gharbi K."/>
            <person name="Hall N."/>
            <person name="Watson M."/>
            <person name="Adriaenssens E.M."/>
            <person name="Foster-Nyarko E."/>
            <person name="Jarju S."/>
            <person name="Secka A."/>
            <person name="Antonio M."/>
            <person name="Oren A."/>
            <person name="Chaudhuri R.R."/>
            <person name="La Ragione R."/>
            <person name="Hildebrand F."/>
            <person name="Pallen M.J."/>
        </authorList>
    </citation>
    <scope>NUCLEOTIDE SEQUENCE</scope>
    <source>
        <strain evidence="19">CHK55-1828</strain>
    </source>
</reference>
<comment type="cofactor">
    <cofactor evidence="2">
        <name>Ca(2+)</name>
        <dbReference type="ChEBI" id="CHEBI:29108"/>
    </cofactor>
</comment>
<dbReference type="PROSITE" id="PS00545">
    <property type="entry name" value="ALDOSE_1_EPIMERASE"/>
    <property type="match status" value="1"/>
</dbReference>